<organism evidence="1 2">
    <name type="scientific">Penicillium cinerascens</name>
    <dbReference type="NCBI Taxonomy" id="70096"/>
    <lineage>
        <taxon>Eukaryota</taxon>
        <taxon>Fungi</taxon>
        <taxon>Dikarya</taxon>
        <taxon>Ascomycota</taxon>
        <taxon>Pezizomycotina</taxon>
        <taxon>Eurotiomycetes</taxon>
        <taxon>Eurotiomycetidae</taxon>
        <taxon>Eurotiales</taxon>
        <taxon>Aspergillaceae</taxon>
        <taxon>Penicillium</taxon>
    </lineage>
</organism>
<accession>A0A9W9N3S3</accession>
<dbReference type="AlphaFoldDB" id="A0A9W9N3S3"/>
<comment type="caution">
    <text evidence="1">The sequence shown here is derived from an EMBL/GenBank/DDBJ whole genome shotgun (WGS) entry which is preliminary data.</text>
</comment>
<dbReference type="GO" id="GO:0017000">
    <property type="term" value="P:antibiotic biosynthetic process"/>
    <property type="evidence" value="ECO:0007669"/>
    <property type="project" value="UniProtKB-ARBA"/>
</dbReference>
<protein>
    <submittedName>
        <fullName evidence="1">Uncharacterized protein</fullName>
    </submittedName>
</protein>
<dbReference type="EMBL" id="JAPQKR010000008">
    <property type="protein sequence ID" value="KAJ5212625.1"/>
    <property type="molecule type" value="Genomic_DNA"/>
</dbReference>
<dbReference type="Proteomes" id="UP001150904">
    <property type="component" value="Unassembled WGS sequence"/>
</dbReference>
<dbReference type="GO" id="GO:0072330">
    <property type="term" value="P:monocarboxylic acid biosynthetic process"/>
    <property type="evidence" value="ECO:0007669"/>
    <property type="project" value="UniProtKB-ARBA"/>
</dbReference>
<proteinExistence type="predicted"/>
<dbReference type="InterPro" id="IPR029058">
    <property type="entry name" value="AB_hydrolase_fold"/>
</dbReference>
<evidence type="ECO:0000313" key="1">
    <source>
        <dbReference type="EMBL" id="KAJ5212625.1"/>
    </source>
</evidence>
<dbReference type="Gene3D" id="3.40.50.1820">
    <property type="entry name" value="alpha/beta hydrolase"/>
    <property type="match status" value="1"/>
</dbReference>
<dbReference type="GeneID" id="83178634"/>
<gene>
    <name evidence="1" type="ORF">N7498_004271</name>
</gene>
<sequence>MTTQPPNASLYPGEILDTIAGYPTIYNYQPSTNSNDATTKPLIVCIPGGVHLARIYYGGHSGSSANNFLSYHLNKHGFNVLSVSYPLASTPAIMPATAPHFRINDWGRQTATTAKKVIDEHALPASVILIGWSMGGRVLVPFTVSAKELGLHVEQFISFAATPGISGLRPNLYQHPVTGSAGCTDVGYMLKPARLENFVLQVEEMERYNGAEIIPRDVYLKEYVGGSPISLTGLRLKYDGTGFVQDEMTHEEDSRVWDFANCPLVSGLCPDGVLDASHAMADRATWGFILTYQLEIAIGNEGLKRVQGTGKWKRLLDFVHDAPRRLCWSVEGNHFFFVGKRAASEMADKVVRLIDEAVVFRREFDEILS</sequence>
<dbReference type="SUPFAM" id="SSF53474">
    <property type="entry name" value="alpha/beta-Hydrolases"/>
    <property type="match status" value="1"/>
</dbReference>
<reference evidence="1" key="2">
    <citation type="journal article" date="2023" name="IMA Fungus">
        <title>Comparative genomic study of the Penicillium genus elucidates a diverse pangenome and 15 lateral gene transfer events.</title>
        <authorList>
            <person name="Petersen C."/>
            <person name="Sorensen T."/>
            <person name="Nielsen M.R."/>
            <person name="Sondergaard T.E."/>
            <person name="Sorensen J.L."/>
            <person name="Fitzpatrick D.A."/>
            <person name="Frisvad J.C."/>
            <person name="Nielsen K.L."/>
        </authorList>
    </citation>
    <scope>NUCLEOTIDE SEQUENCE</scope>
    <source>
        <strain evidence="1">IBT 15544</strain>
    </source>
</reference>
<dbReference type="RefSeq" id="XP_058310795.1">
    <property type="nucleotide sequence ID" value="XM_058451333.1"/>
</dbReference>
<name>A0A9W9N3S3_9EURO</name>
<keyword evidence="2" id="KW-1185">Reference proteome</keyword>
<evidence type="ECO:0000313" key="2">
    <source>
        <dbReference type="Proteomes" id="UP001150904"/>
    </source>
</evidence>
<dbReference type="OrthoDB" id="2891848at2759"/>
<reference evidence="1" key="1">
    <citation type="submission" date="2022-12" db="EMBL/GenBank/DDBJ databases">
        <authorList>
            <person name="Petersen C."/>
        </authorList>
    </citation>
    <scope>NUCLEOTIDE SEQUENCE</scope>
    <source>
        <strain evidence="1">IBT 15544</strain>
    </source>
</reference>